<dbReference type="InterPro" id="IPR036942">
    <property type="entry name" value="Beta-barrel_TonB_sf"/>
</dbReference>
<dbReference type="Pfam" id="PF13715">
    <property type="entry name" value="CarbopepD_reg_2"/>
    <property type="match status" value="1"/>
</dbReference>
<dbReference type="SUPFAM" id="SSF56935">
    <property type="entry name" value="Porins"/>
    <property type="match status" value="1"/>
</dbReference>
<feature type="chain" id="PRO_5043947079" evidence="8">
    <location>
        <begin position="24"/>
        <end position="1045"/>
    </location>
</feature>
<evidence type="ECO:0000313" key="11">
    <source>
        <dbReference type="Proteomes" id="UP001205531"/>
    </source>
</evidence>
<comment type="subcellular location">
    <subcellularLocation>
        <location evidence="1 7">Cell outer membrane</location>
        <topology evidence="1 7">Multi-pass membrane protein</topology>
    </subcellularLocation>
</comment>
<dbReference type="InterPro" id="IPR039426">
    <property type="entry name" value="TonB-dep_rcpt-like"/>
</dbReference>
<evidence type="ECO:0000256" key="1">
    <source>
        <dbReference type="ARBA" id="ARBA00004571"/>
    </source>
</evidence>
<dbReference type="InterPro" id="IPR037066">
    <property type="entry name" value="Plug_dom_sf"/>
</dbReference>
<evidence type="ECO:0000313" key="10">
    <source>
        <dbReference type="EMBL" id="MCP9565367.1"/>
    </source>
</evidence>
<dbReference type="GO" id="GO:0009279">
    <property type="term" value="C:cell outer membrane"/>
    <property type="evidence" value="ECO:0007669"/>
    <property type="project" value="UniProtKB-SubCell"/>
</dbReference>
<keyword evidence="3 7" id="KW-1134">Transmembrane beta strand</keyword>
<evidence type="ECO:0000259" key="9">
    <source>
        <dbReference type="Pfam" id="PF07715"/>
    </source>
</evidence>
<gene>
    <name evidence="10" type="ORF">NNC64_12550</name>
</gene>
<accession>A0AAW5IL80</accession>
<evidence type="ECO:0000256" key="5">
    <source>
        <dbReference type="ARBA" id="ARBA00023136"/>
    </source>
</evidence>
<evidence type="ECO:0000256" key="7">
    <source>
        <dbReference type="PROSITE-ProRule" id="PRU01360"/>
    </source>
</evidence>
<dbReference type="NCBIfam" id="TIGR04057">
    <property type="entry name" value="SusC_RagA_signa"/>
    <property type="match status" value="1"/>
</dbReference>
<keyword evidence="6 7" id="KW-0998">Cell outer membrane</keyword>
<protein>
    <submittedName>
        <fullName evidence="10">TonB-dependent receptor</fullName>
    </submittedName>
</protein>
<keyword evidence="5 7" id="KW-0472">Membrane</keyword>
<dbReference type="Gene3D" id="2.40.170.20">
    <property type="entry name" value="TonB-dependent receptor, beta-barrel domain"/>
    <property type="match status" value="1"/>
</dbReference>
<evidence type="ECO:0000256" key="8">
    <source>
        <dbReference type="SAM" id="SignalP"/>
    </source>
</evidence>
<comment type="similarity">
    <text evidence="7">Belongs to the TonB-dependent receptor family.</text>
</comment>
<dbReference type="Gene3D" id="2.60.40.1120">
    <property type="entry name" value="Carboxypeptidase-like, regulatory domain"/>
    <property type="match status" value="1"/>
</dbReference>
<dbReference type="RefSeq" id="WP_254953409.1">
    <property type="nucleotide sequence ID" value="NZ_JANDWY010000028.1"/>
</dbReference>
<evidence type="ECO:0000256" key="3">
    <source>
        <dbReference type="ARBA" id="ARBA00022452"/>
    </source>
</evidence>
<keyword evidence="10" id="KW-0675">Receptor</keyword>
<dbReference type="InterPro" id="IPR008969">
    <property type="entry name" value="CarboxyPept-like_regulatory"/>
</dbReference>
<evidence type="ECO:0000256" key="4">
    <source>
        <dbReference type="ARBA" id="ARBA00022692"/>
    </source>
</evidence>
<dbReference type="InterPro" id="IPR018247">
    <property type="entry name" value="EF_Hand_1_Ca_BS"/>
</dbReference>
<comment type="caution">
    <text evidence="10">The sequence shown here is derived from an EMBL/GenBank/DDBJ whole genome shotgun (WGS) entry which is preliminary data.</text>
</comment>
<keyword evidence="8" id="KW-0732">Signal</keyword>
<feature type="signal peptide" evidence="8">
    <location>
        <begin position="1"/>
        <end position="23"/>
    </location>
</feature>
<evidence type="ECO:0000256" key="6">
    <source>
        <dbReference type="ARBA" id="ARBA00023237"/>
    </source>
</evidence>
<dbReference type="InterPro" id="IPR023997">
    <property type="entry name" value="TonB-dep_OMP_SusC/RagA_CS"/>
</dbReference>
<dbReference type="InterPro" id="IPR012910">
    <property type="entry name" value="Plug_dom"/>
</dbReference>
<dbReference type="Pfam" id="PF07715">
    <property type="entry name" value="Plug"/>
    <property type="match status" value="1"/>
</dbReference>
<dbReference type="PROSITE" id="PS52016">
    <property type="entry name" value="TONB_DEPENDENT_REC_3"/>
    <property type="match status" value="1"/>
</dbReference>
<dbReference type="PROSITE" id="PS00018">
    <property type="entry name" value="EF_HAND_1"/>
    <property type="match status" value="1"/>
</dbReference>
<sequence length="1045" mass="115346">MSKKSQFGMTLLLSTIIVGGANASTISTSNTLGATMIAQQGAVCKGVVKDAAGEPIIGASVSVKGTKNAAVTDLDGNFTLSGVNKGTTIEITYIGYITREIKWAGKDLDVILSEDTQGLDEVVVVGYGSSKKRDLIASVSTVKAEEMSNIPVTNIAQGLAGRSPGLIVQANGGGVNATPSISIRGGGTPLFVIDGVVRSDVDFRNLSPDDIESMSILKDASATAVYGSRASNGIVQVVTKSGKAGRISIDYDFNMSFSQPSNWPKQMHSYERAEWANIAKNNDLLNGAKNDVFTADAIQKMRDGSDPLNFGDTDWRSLVLRDWAPQTKHTVRLTGGSETNQFYVSLGHIDQNSLYRNNNHWMKRTTFRLAENTKIKPIGLQVNVTLDGYRQEDTHPYTSTSSSYYNVFSHIKNKSPLNPGVNKYGLPYNVTDNPVAETASDAGYNRGITNVINGKGELIWNCLWVDGLRVRLASNYRYYGTSTKQWRKDAAQYDWDSDVPQYLGKPQLYHNSSTGYSYTNQAFVEYAQQFGKHSVSALGGFEQYYEKGESYSAQRVNYDFPIDQMGVGPANDMTNGGSEAELGRAAWIGQAKYNYDNKYYVEGSIRYDGSDAFAPGHRWGAFFSGALGWVVSSEKFMQPLVEKNIINSLKLRASYGETGLDSSAGRFGYLTSYSLNNQAYVIKNKYVPGFSEGSLPSPDLTWYTTRQTDIGFDFASLNNRLYGSLDYFYYSTKGYLTTPTGESYLNTAIGIGLPRIKSDSEFRRAGWEFVLGWRSNIGALKYDISANLTYFDALWALNRDESESSYMNPYTRTQQQKGYYGTMLKNLGYYVDANDVLNNPGVNSALNSGYLTAGDIKYADMNGNGMIDNGDMRRLGKSHTPRGQYGINMNFQYKGFYLSMLFQGSTAFDMYLSGVTTMQTGQAGQLPVAYKYQEDSWTPSNTNAKYPRLMANTSLNANNNYQSSDFWLVNGAYLRMKDFQFGYDFKHVLLRGVSWLTRAKVGISGQNIFTISQATKYGLDPENSSTEGYGYPVERVLALTVNLGF</sequence>
<feature type="domain" description="TonB-dependent receptor plug" evidence="9">
    <location>
        <begin position="131"/>
        <end position="234"/>
    </location>
</feature>
<dbReference type="Proteomes" id="UP001205531">
    <property type="component" value="Unassembled WGS sequence"/>
</dbReference>
<dbReference type="AlphaFoldDB" id="A0AAW5IL80"/>
<dbReference type="Gene3D" id="2.170.130.10">
    <property type="entry name" value="TonB-dependent receptor, plug domain"/>
    <property type="match status" value="1"/>
</dbReference>
<evidence type="ECO:0000256" key="2">
    <source>
        <dbReference type="ARBA" id="ARBA00022448"/>
    </source>
</evidence>
<organism evidence="10 11">
    <name type="scientific">Segatella copri</name>
    <dbReference type="NCBI Taxonomy" id="165179"/>
    <lineage>
        <taxon>Bacteria</taxon>
        <taxon>Pseudomonadati</taxon>
        <taxon>Bacteroidota</taxon>
        <taxon>Bacteroidia</taxon>
        <taxon>Bacteroidales</taxon>
        <taxon>Prevotellaceae</taxon>
        <taxon>Segatella</taxon>
    </lineage>
</organism>
<keyword evidence="2 7" id="KW-0813">Transport</keyword>
<keyword evidence="4 7" id="KW-0812">Transmembrane</keyword>
<proteinExistence type="inferred from homology"/>
<reference evidence="10" key="1">
    <citation type="submission" date="2022-07" db="EMBL/GenBank/DDBJ databases">
        <title>Prevotella copri.</title>
        <authorList>
            <person name="Yang C."/>
        </authorList>
    </citation>
    <scope>NUCLEOTIDE SEQUENCE</scope>
    <source>
        <strain evidence="10">HF2107</strain>
    </source>
</reference>
<name>A0AAW5IL80_9BACT</name>
<dbReference type="SUPFAM" id="SSF49464">
    <property type="entry name" value="Carboxypeptidase regulatory domain-like"/>
    <property type="match status" value="1"/>
</dbReference>
<dbReference type="NCBIfam" id="TIGR04056">
    <property type="entry name" value="OMP_RagA_SusC"/>
    <property type="match status" value="1"/>
</dbReference>
<dbReference type="InterPro" id="IPR023996">
    <property type="entry name" value="TonB-dep_OMP_SusC/RagA"/>
</dbReference>
<dbReference type="EMBL" id="JANDWZ010000032">
    <property type="protein sequence ID" value="MCP9565367.1"/>
    <property type="molecule type" value="Genomic_DNA"/>
</dbReference>